<evidence type="ECO:0000259" key="2">
    <source>
        <dbReference type="SMART" id="SM00460"/>
    </source>
</evidence>
<reference evidence="4" key="1">
    <citation type="submission" date="2018-11" db="EMBL/GenBank/DDBJ databases">
        <title>Complete genome sequence of Paenibacillus sp. ML311-T8.</title>
        <authorList>
            <person name="Nam Y.-D."/>
            <person name="Kang J."/>
            <person name="Chung W.-H."/>
            <person name="Park Y.S."/>
        </authorList>
    </citation>
    <scope>NUCLEOTIDE SEQUENCE [LARGE SCALE GENOMIC DNA]</scope>
    <source>
        <strain evidence="4">ML311-T8</strain>
    </source>
</reference>
<gene>
    <name evidence="3" type="ORF">EHS13_12650</name>
</gene>
<dbReference type="KEGG" id="ppsc:EHS13_12650"/>
<feature type="transmembrane region" description="Helical" evidence="1">
    <location>
        <begin position="199"/>
        <end position="221"/>
    </location>
</feature>
<feature type="transmembrane region" description="Helical" evidence="1">
    <location>
        <begin position="78"/>
        <end position="97"/>
    </location>
</feature>
<evidence type="ECO:0000313" key="3">
    <source>
        <dbReference type="EMBL" id="QGQ95669.1"/>
    </source>
</evidence>
<dbReference type="RefSeq" id="WP_155700705.1">
    <property type="nucleotide sequence ID" value="NZ_CP034235.1"/>
</dbReference>
<dbReference type="Pfam" id="PF01841">
    <property type="entry name" value="Transglut_core"/>
    <property type="match status" value="1"/>
</dbReference>
<name>A0A6B8RHW7_9BACL</name>
<dbReference type="SUPFAM" id="SSF54001">
    <property type="entry name" value="Cysteine proteinases"/>
    <property type="match status" value="1"/>
</dbReference>
<evidence type="ECO:0000256" key="1">
    <source>
        <dbReference type="SAM" id="Phobius"/>
    </source>
</evidence>
<organism evidence="3 4">
    <name type="scientific">Paenibacillus psychroresistens</name>
    <dbReference type="NCBI Taxonomy" id="1778678"/>
    <lineage>
        <taxon>Bacteria</taxon>
        <taxon>Bacillati</taxon>
        <taxon>Bacillota</taxon>
        <taxon>Bacilli</taxon>
        <taxon>Bacillales</taxon>
        <taxon>Paenibacillaceae</taxon>
        <taxon>Paenibacillus</taxon>
    </lineage>
</organism>
<protein>
    <submittedName>
        <fullName evidence="3">DUF4129 domain-containing protein</fullName>
    </submittedName>
</protein>
<feature type="transmembrane region" description="Helical" evidence="1">
    <location>
        <begin position="167"/>
        <end position="187"/>
    </location>
</feature>
<keyword evidence="1" id="KW-0812">Transmembrane</keyword>
<dbReference type="OrthoDB" id="9804872at2"/>
<dbReference type="InterPro" id="IPR038765">
    <property type="entry name" value="Papain-like_cys_pep_sf"/>
</dbReference>
<accession>A0A6B8RHW7</accession>
<keyword evidence="4" id="KW-1185">Reference proteome</keyword>
<dbReference type="SMART" id="SM00460">
    <property type="entry name" value="TGc"/>
    <property type="match status" value="1"/>
</dbReference>
<dbReference type="AlphaFoldDB" id="A0A6B8RHW7"/>
<dbReference type="Gene3D" id="3.10.620.30">
    <property type="match status" value="1"/>
</dbReference>
<dbReference type="PANTHER" id="PTHR42736">
    <property type="entry name" value="PROTEIN-GLUTAMINE GAMMA-GLUTAMYLTRANSFERASE"/>
    <property type="match status" value="1"/>
</dbReference>
<proteinExistence type="predicted"/>
<feature type="transmembrane region" description="Helical" evidence="1">
    <location>
        <begin position="144"/>
        <end position="161"/>
    </location>
</feature>
<sequence length="757" mass="86087">MGVQKSRITRTLFFILQDWERRLTLLLVGLFIMQFLRWFAAEDGGWLPLTVQSVYYSMLFVFVVMLPTRMPLWLRFSLQLIGVILINGIAVNYHFISVKINSWKQFSYFMKANFHQLHPYVWFILGTWLAYLFIFWWVKVKWRIAFFAIGSVIVVAIRDSFSVNELWSQSALMIFCGLCLMVVHHFASLKRKNPTSWAYIAEYPGALALPVVLILGLTMFLGSLATDVSNVLTDPYTMYKSWKGEIVEKIIKNSGSSSSKAASKGNSSSGYSRNDSTLGGGFDFDYSPVMRVDSTKRSYWRGETLSDYTGSGWKISAKEKNTGISGELNFAQLPIDPRIDISKLKTVDVTQTVIFENDTQYPVIFGAFPLSAVISINGEPPEVSQLSWLQNQSELLWRTADKSKKLRYPKTYTIVSKVPVIDAAGLEGITTPPVNLAELSEYLELPQALPARVGELAQTITAASTTQYDKVKAIEQYLRTTYPYTSKPNIKLGKSKDFVDRFLFEIKEGYCDYFSTAMAVLTRSIGVPARWVKGYSGGTSGQDEARQRGNIPDGALEDYDGADIYTVKNSNAHSWVEVYFEGYGWLPFEPTSGFVIPRVLPDGELAPVPETETAPALAEVDEENQSFRGKGIILSIGGLVLLIGAAYMLFRARLKLMYRRFTIVRRRKQRKANNLNEQVVHEYSRLLRYMRRKGIPSQEHETARELFLRLSDRQGWLKKELEIILSLFEKAKYSGKSVTMDELKQATLIFKRLRHDM</sequence>
<dbReference type="PANTHER" id="PTHR42736:SF1">
    <property type="entry name" value="PROTEIN-GLUTAMINE GAMMA-GLUTAMYLTRANSFERASE"/>
    <property type="match status" value="1"/>
</dbReference>
<feature type="transmembrane region" description="Helical" evidence="1">
    <location>
        <begin position="21"/>
        <end position="40"/>
    </location>
</feature>
<dbReference type="InterPro" id="IPR002931">
    <property type="entry name" value="Transglutaminase-like"/>
</dbReference>
<dbReference type="InterPro" id="IPR025403">
    <property type="entry name" value="TgpA-like_C"/>
</dbReference>
<feature type="domain" description="Transglutaminase-like" evidence="2">
    <location>
        <begin position="503"/>
        <end position="592"/>
    </location>
</feature>
<evidence type="ECO:0000313" key="4">
    <source>
        <dbReference type="Proteomes" id="UP000426246"/>
    </source>
</evidence>
<keyword evidence="1" id="KW-1133">Transmembrane helix</keyword>
<dbReference type="InterPro" id="IPR052901">
    <property type="entry name" value="Bact_TGase-like"/>
</dbReference>
<feature type="transmembrane region" description="Helical" evidence="1">
    <location>
        <begin position="46"/>
        <end position="66"/>
    </location>
</feature>
<keyword evidence="1" id="KW-0472">Membrane</keyword>
<dbReference type="Proteomes" id="UP000426246">
    <property type="component" value="Chromosome"/>
</dbReference>
<dbReference type="Pfam" id="PF13559">
    <property type="entry name" value="DUF4129"/>
    <property type="match status" value="1"/>
</dbReference>
<dbReference type="EMBL" id="CP034235">
    <property type="protein sequence ID" value="QGQ95669.1"/>
    <property type="molecule type" value="Genomic_DNA"/>
</dbReference>
<feature type="transmembrane region" description="Helical" evidence="1">
    <location>
        <begin position="117"/>
        <end position="137"/>
    </location>
</feature>
<feature type="transmembrane region" description="Helical" evidence="1">
    <location>
        <begin position="632"/>
        <end position="650"/>
    </location>
</feature>